<reference evidence="4" key="1">
    <citation type="submission" date="2021-01" db="EMBL/GenBank/DDBJ databases">
        <authorList>
            <person name="Corre E."/>
            <person name="Pelletier E."/>
            <person name="Niang G."/>
            <person name="Scheremetjew M."/>
            <person name="Finn R."/>
            <person name="Kale V."/>
            <person name="Holt S."/>
            <person name="Cochrane G."/>
            <person name="Meng A."/>
            <person name="Brown T."/>
            <person name="Cohen L."/>
        </authorList>
    </citation>
    <scope>NUCLEOTIDE SEQUENCE</scope>
    <source>
        <strain evidence="4">CCMP 410</strain>
    </source>
</reference>
<dbReference type="SUPFAM" id="SSF55920">
    <property type="entry name" value="Creatinase/aminopeptidase"/>
    <property type="match status" value="1"/>
</dbReference>
<proteinExistence type="inferred from homology"/>
<dbReference type="PANTHER" id="PTHR10804:SF11">
    <property type="entry name" value="PROLIFERATION-ASSOCIATED PROTEIN 2G4"/>
    <property type="match status" value="1"/>
</dbReference>
<accession>A0A7S1Y824</accession>
<dbReference type="AlphaFoldDB" id="A0A7S1Y824"/>
<dbReference type="CDD" id="cd01089">
    <property type="entry name" value="PA2G4-like"/>
    <property type="match status" value="1"/>
</dbReference>
<dbReference type="InterPro" id="IPR036390">
    <property type="entry name" value="WH_DNA-bd_sf"/>
</dbReference>
<dbReference type="InterPro" id="IPR000994">
    <property type="entry name" value="Pept_M24"/>
</dbReference>
<feature type="region of interest" description="Disordered" evidence="2">
    <location>
        <begin position="1"/>
        <end position="26"/>
    </location>
</feature>
<comment type="similarity">
    <text evidence="1">Belongs to the peptidase M24 family.</text>
</comment>
<dbReference type="InterPro" id="IPR036388">
    <property type="entry name" value="WH-like_DNA-bd_sf"/>
</dbReference>
<evidence type="ECO:0000313" key="4">
    <source>
        <dbReference type="EMBL" id="CAD9283145.1"/>
    </source>
</evidence>
<name>A0A7S1Y824_9STRA</name>
<gene>
    <name evidence="4" type="ORF">GOCE00092_LOCUS12057</name>
</gene>
<protein>
    <recommendedName>
        <fullName evidence="3">Peptidase M24 domain-containing protein</fullName>
    </recommendedName>
</protein>
<dbReference type="Pfam" id="PF00557">
    <property type="entry name" value="Peptidase_M24"/>
    <property type="match status" value="1"/>
</dbReference>
<dbReference type="Gene3D" id="1.10.10.10">
    <property type="entry name" value="Winged helix-like DNA-binding domain superfamily/Winged helix DNA-binding domain"/>
    <property type="match status" value="1"/>
</dbReference>
<evidence type="ECO:0000259" key="3">
    <source>
        <dbReference type="Pfam" id="PF00557"/>
    </source>
</evidence>
<evidence type="ECO:0000256" key="1">
    <source>
        <dbReference type="ARBA" id="ARBA00007319"/>
    </source>
</evidence>
<dbReference type="PANTHER" id="PTHR10804">
    <property type="entry name" value="PROTEASE FAMILY M24 METHIONYL AMINOPEPTIDASE, AMINOPEPTIDASE P"/>
    <property type="match status" value="1"/>
</dbReference>
<dbReference type="SUPFAM" id="SSF46785">
    <property type="entry name" value="Winged helix' DNA-binding domain"/>
    <property type="match status" value="1"/>
</dbReference>
<feature type="domain" description="Peptidase M24" evidence="3">
    <location>
        <begin position="30"/>
        <end position="215"/>
    </location>
</feature>
<dbReference type="InterPro" id="IPR036005">
    <property type="entry name" value="Creatinase/aminopeptidase-like"/>
</dbReference>
<organism evidence="4">
    <name type="scientific">Grammatophora oceanica</name>
    <dbReference type="NCBI Taxonomy" id="210454"/>
    <lineage>
        <taxon>Eukaryota</taxon>
        <taxon>Sar</taxon>
        <taxon>Stramenopiles</taxon>
        <taxon>Ochrophyta</taxon>
        <taxon>Bacillariophyta</taxon>
        <taxon>Fragilariophyceae</taxon>
        <taxon>Fragilariophycidae</taxon>
        <taxon>Rhabdonematales</taxon>
        <taxon>Grammatophoraceae</taxon>
        <taxon>Grammatophora</taxon>
    </lineage>
</organism>
<evidence type="ECO:0000256" key="2">
    <source>
        <dbReference type="SAM" id="MobiDB-lite"/>
    </source>
</evidence>
<dbReference type="EMBL" id="HBGK01023311">
    <property type="protein sequence ID" value="CAD9283145.1"/>
    <property type="molecule type" value="Transcribed_RNA"/>
</dbReference>
<dbReference type="Gene3D" id="3.90.230.10">
    <property type="entry name" value="Creatinase/methionine aminopeptidase superfamily"/>
    <property type="match status" value="1"/>
</dbReference>
<dbReference type="FunFam" id="1.10.10.10:FF:000029">
    <property type="entry name" value="Proliferation-associated 2G4, a"/>
    <property type="match status" value="1"/>
</dbReference>
<feature type="compositionally biased region" description="Acidic residues" evidence="2">
    <location>
        <begin position="1"/>
        <end position="20"/>
    </location>
</feature>
<dbReference type="InterPro" id="IPR047113">
    <property type="entry name" value="PA2G4/ARX1"/>
</dbReference>
<sequence>MAADDEDSNVEEEEEEEEVTDLSSSDVCTKYQEAAKIVNLTMEGLVGQAKEGASVVALCNFGTQVMEAAASKLYTKKIKGQPMDRGVAFPICISVNDVVCNNSPLASEDMPLLKAGDVVKMDLGCHMDGYIAVAAHTCIVPPAAPDGEEEAAAALTITPTPTEEQCKVAVAAYNAMLVAAHAISAGATNTSVTKAVERVATHYGVQPISNVRMHQMKRYVLDGVKEVALKEPTAEEVEKGEEKLEECSFEQYEAYAVDVAMSTGDGKAKPGELRCTIYKRNVETNYRLKLKASRYVLTEVDKKFPTMPFSLRHFEDETQAKMGITECVSHGLVTPYPQLHERSGSVAHFKCTVLLLGGGTSRVTGLDLPSYFTAPKEPDEETAKVLQELAEIAAKKAKKKAAKKKKKKGGAAAS</sequence>